<dbReference type="GO" id="GO:0051920">
    <property type="term" value="F:peroxiredoxin activity"/>
    <property type="evidence" value="ECO:0007669"/>
    <property type="project" value="InterPro"/>
</dbReference>
<evidence type="ECO:0000313" key="3">
    <source>
        <dbReference type="Proteomes" id="UP000005045"/>
    </source>
</evidence>
<dbReference type="InterPro" id="IPR029032">
    <property type="entry name" value="AhpD-like"/>
</dbReference>
<dbReference type="Pfam" id="PF02627">
    <property type="entry name" value="CMD"/>
    <property type="match status" value="2"/>
</dbReference>
<dbReference type="InterPro" id="IPR003779">
    <property type="entry name" value="CMD-like"/>
</dbReference>
<dbReference type="AlphaFoldDB" id="B1G605"/>
<dbReference type="SUPFAM" id="SSF69118">
    <property type="entry name" value="AhpD-like"/>
    <property type="match status" value="2"/>
</dbReference>
<reference evidence="2 3" key="1">
    <citation type="submission" date="2008-03" db="EMBL/GenBank/DDBJ databases">
        <title>Sequencing of the draft genome and assembly of Burkholderia graminis C4D1M.</title>
        <authorList>
            <consortium name="US DOE Joint Genome Institute (JGI-PGF)"/>
            <person name="Copeland A."/>
            <person name="Lucas S."/>
            <person name="Lapidus A."/>
            <person name="Glavina del Rio T."/>
            <person name="Dalin E."/>
            <person name="Tice H."/>
            <person name="Bruce D."/>
            <person name="Goodwin L."/>
            <person name="Pitluck S."/>
            <person name="Larimer F."/>
            <person name="Land M.L."/>
            <person name="Hauser L."/>
            <person name="Tiedje J."/>
            <person name="Richardson P."/>
        </authorList>
    </citation>
    <scope>NUCLEOTIDE SEQUENCE [LARGE SCALE GENOMIC DNA]</scope>
    <source>
        <strain evidence="3">ATCC 700544 / DSM 17151 / LMG 18924 / NCIMB 13744 / C4D1M</strain>
    </source>
</reference>
<gene>
    <name evidence="2" type="ORF">BgramDRAFT_4781</name>
</gene>
<protein>
    <submittedName>
        <fullName evidence="2">Carboxymuconolactone decarboxylase</fullName>
    </submittedName>
</protein>
<comment type="caution">
    <text evidence="2">The sequence shown here is derived from an EMBL/GenBank/DDBJ whole genome shotgun (WGS) entry which is preliminary data.</text>
</comment>
<dbReference type="InterPro" id="IPR052512">
    <property type="entry name" value="4CMD/NDH-1_regulator"/>
</dbReference>
<dbReference type="PANTHER" id="PTHR33570:SF9">
    <property type="entry name" value="BLL4600 PROTEIN"/>
    <property type="match status" value="1"/>
</dbReference>
<accession>B1G605</accession>
<dbReference type="Proteomes" id="UP000005045">
    <property type="component" value="Unassembled WGS sequence"/>
</dbReference>
<name>B1G605_PARG4</name>
<keyword evidence="3" id="KW-1185">Reference proteome</keyword>
<sequence>MHEQRSSLHELGMAVISEIGNEGFDSLSSALDSLDPDFKRLLVEGAYAEIIGRPNLSLKRRELVTVAVLTTMGNAKSALKYHAGGMLNTGWSPEALLGTMWQTLLYGGVPVAIAGIGVALELFAERGITVAYADRVASGSRTDVSRLLLREHQYLESLPEEMQALIADVAYGTALSESALTVRDRELATLAIVMALPNQHPAVRQHLKVCRRLGWTRKELTEVLIQLTGYIGWPLVLPLTRIALDVFAQPTEDDSSCESSLIESVGRHMPGESPELSVFAVPEYVADMSPLVGRYLADIGAPKAQVEPPERARRQCLTDIACLTCLSRSTDTEILSMHVRRALTLGVSEREIADAMMRALPHAGLLSVQSGLLVVNRVVKEVVDVHSLLRPPDGAACPR</sequence>
<dbReference type="EMBL" id="ABLD01000018">
    <property type="protein sequence ID" value="EDT08359.1"/>
    <property type="molecule type" value="Genomic_DNA"/>
</dbReference>
<proteinExistence type="predicted"/>
<evidence type="ECO:0000259" key="1">
    <source>
        <dbReference type="Pfam" id="PF02627"/>
    </source>
</evidence>
<evidence type="ECO:0000313" key="2">
    <source>
        <dbReference type="EMBL" id="EDT08359.1"/>
    </source>
</evidence>
<dbReference type="PANTHER" id="PTHR33570">
    <property type="entry name" value="4-CARBOXYMUCONOLACTONE DECARBOXYLASE FAMILY PROTEIN"/>
    <property type="match status" value="1"/>
</dbReference>
<feature type="domain" description="Carboxymuconolactone decarboxylase-like" evidence="1">
    <location>
        <begin position="161"/>
        <end position="238"/>
    </location>
</feature>
<dbReference type="Gene3D" id="1.20.1290.10">
    <property type="entry name" value="AhpD-like"/>
    <property type="match status" value="3"/>
</dbReference>
<feature type="domain" description="Carboxymuconolactone decarboxylase-like" evidence="1">
    <location>
        <begin position="36"/>
        <end position="119"/>
    </location>
</feature>
<organism evidence="2 3">
    <name type="scientific">Paraburkholderia graminis (strain ATCC 700544 / DSM 17151 / LMG 18924 / NCIMB 13744 / C4D1M)</name>
    <dbReference type="NCBI Taxonomy" id="396598"/>
    <lineage>
        <taxon>Bacteria</taxon>
        <taxon>Pseudomonadati</taxon>
        <taxon>Pseudomonadota</taxon>
        <taxon>Betaproteobacteria</taxon>
        <taxon>Burkholderiales</taxon>
        <taxon>Burkholderiaceae</taxon>
        <taxon>Paraburkholderia</taxon>
    </lineage>
</organism>